<dbReference type="Proteomes" id="UP000473699">
    <property type="component" value="Unassembled WGS sequence"/>
</dbReference>
<reference evidence="7 8" key="1">
    <citation type="submission" date="2019-08" db="EMBL/GenBank/DDBJ databases">
        <title>In-depth cultivation of the pig gut microbiome towards novel bacterial diversity and tailored functional studies.</title>
        <authorList>
            <person name="Wylensek D."/>
            <person name="Hitch T.C.A."/>
            <person name="Clavel T."/>
        </authorList>
    </citation>
    <scope>NUCLEOTIDE SEQUENCE [LARGE SCALE GENOMIC DNA]</scope>
    <source>
        <strain evidence="7 8">SM-530-WT-4B</strain>
    </source>
</reference>
<dbReference type="CDD" id="cd16964">
    <property type="entry name" value="YqgF"/>
    <property type="match status" value="1"/>
</dbReference>
<dbReference type="EMBL" id="VUNH01000003">
    <property type="protein sequence ID" value="MST55269.1"/>
    <property type="molecule type" value="Genomic_DNA"/>
</dbReference>
<comment type="similarity">
    <text evidence="5">Belongs to the YqgF HJR family.</text>
</comment>
<dbReference type="PANTHER" id="PTHR33317">
    <property type="entry name" value="POLYNUCLEOTIDYL TRANSFERASE, RIBONUCLEASE H-LIKE SUPERFAMILY PROTEIN"/>
    <property type="match status" value="1"/>
</dbReference>
<dbReference type="InterPro" id="IPR012337">
    <property type="entry name" value="RNaseH-like_sf"/>
</dbReference>
<gene>
    <name evidence="7" type="primary">ruvX</name>
    <name evidence="7" type="ORF">FYJ74_04350</name>
</gene>
<dbReference type="Gene3D" id="3.30.420.140">
    <property type="entry name" value="YqgF/RNase H-like domain"/>
    <property type="match status" value="1"/>
</dbReference>
<name>A0A6L5YAE8_9BACT</name>
<comment type="caution">
    <text evidence="7">The sequence shown here is derived from an EMBL/GenBank/DDBJ whole genome shotgun (WGS) entry which is preliminary data.</text>
</comment>
<evidence type="ECO:0000313" key="7">
    <source>
        <dbReference type="EMBL" id="MST55269.1"/>
    </source>
</evidence>
<dbReference type="Pfam" id="PF03652">
    <property type="entry name" value="RuvX"/>
    <property type="match status" value="1"/>
</dbReference>
<dbReference type="AlphaFoldDB" id="A0A6L5YAE8"/>
<dbReference type="GO" id="GO:0016788">
    <property type="term" value="F:hydrolase activity, acting on ester bonds"/>
    <property type="evidence" value="ECO:0007669"/>
    <property type="project" value="UniProtKB-UniRule"/>
</dbReference>
<organism evidence="7 8">
    <name type="scientific">Pyramidobacter porci</name>
    <dbReference type="NCBI Taxonomy" id="2605789"/>
    <lineage>
        <taxon>Bacteria</taxon>
        <taxon>Thermotogati</taxon>
        <taxon>Synergistota</taxon>
        <taxon>Synergistia</taxon>
        <taxon>Synergistales</taxon>
        <taxon>Dethiosulfovibrionaceae</taxon>
        <taxon>Pyramidobacter</taxon>
    </lineage>
</organism>
<evidence type="ECO:0000256" key="4">
    <source>
        <dbReference type="ARBA" id="ARBA00022801"/>
    </source>
</evidence>
<protein>
    <recommendedName>
        <fullName evidence="5">Putative pre-16S rRNA nuclease</fullName>
        <ecNumber evidence="5">3.1.-.-</ecNumber>
    </recommendedName>
</protein>
<dbReference type="GO" id="GO:0005829">
    <property type="term" value="C:cytosol"/>
    <property type="evidence" value="ECO:0007669"/>
    <property type="project" value="TreeGrafter"/>
</dbReference>
<dbReference type="NCBIfam" id="TIGR00250">
    <property type="entry name" value="RNAse_H_YqgF"/>
    <property type="match status" value="1"/>
</dbReference>
<dbReference type="SMART" id="SM00732">
    <property type="entry name" value="YqgFc"/>
    <property type="match status" value="1"/>
</dbReference>
<sequence>MPRIICLDVGTVRIGVAVSDPLGMFAQGIAVWKADGPWLDDLERAFERYDTGCLLVGLPIREDGTIGPSAQHVQDVVKEIQQRFPMITVKYWDERYSTCTATSYLLEGNVSRRKRKQSVDKIAAAVILQSYMDAKGADRF</sequence>
<dbReference type="PANTHER" id="PTHR33317:SF4">
    <property type="entry name" value="POLYNUCLEOTIDYL TRANSFERASE, RIBONUCLEASE H-LIKE SUPERFAMILY PROTEIN"/>
    <property type="match status" value="1"/>
</dbReference>
<keyword evidence="2 5" id="KW-0690">Ribosome biogenesis</keyword>
<evidence type="ECO:0000313" key="8">
    <source>
        <dbReference type="Proteomes" id="UP000473699"/>
    </source>
</evidence>
<dbReference type="RefSeq" id="WP_154528364.1">
    <property type="nucleotide sequence ID" value="NZ_VUNH01000003.1"/>
</dbReference>
<dbReference type="SUPFAM" id="SSF53098">
    <property type="entry name" value="Ribonuclease H-like"/>
    <property type="match status" value="1"/>
</dbReference>
<dbReference type="GO" id="GO:0004518">
    <property type="term" value="F:nuclease activity"/>
    <property type="evidence" value="ECO:0007669"/>
    <property type="project" value="UniProtKB-KW"/>
</dbReference>
<evidence type="ECO:0000256" key="3">
    <source>
        <dbReference type="ARBA" id="ARBA00022722"/>
    </source>
</evidence>
<accession>A0A6L5YAE8</accession>
<dbReference type="InterPro" id="IPR037027">
    <property type="entry name" value="YqgF/RNaseH-like_dom_sf"/>
</dbReference>
<dbReference type="InterPro" id="IPR005227">
    <property type="entry name" value="YqgF"/>
</dbReference>
<dbReference type="EC" id="3.1.-.-" evidence="5"/>
<comment type="subcellular location">
    <subcellularLocation>
        <location evidence="5">Cytoplasm</location>
    </subcellularLocation>
</comment>
<dbReference type="HAMAP" id="MF_00651">
    <property type="entry name" value="Nuclease_YqgF"/>
    <property type="match status" value="1"/>
</dbReference>
<evidence type="ECO:0000259" key="6">
    <source>
        <dbReference type="SMART" id="SM00732"/>
    </source>
</evidence>
<dbReference type="InterPro" id="IPR006641">
    <property type="entry name" value="YqgF/RNaseH-like_dom"/>
</dbReference>
<feature type="domain" description="YqgF/RNase H-like" evidence="6">
    <location>
        <begin position="2"/>
        <end position="101"/>
    </location>
</feature>
<dbReference type="GO" id="GO:0000967">
    <property type="term" value="P:rRNA 5'-end processing"/>
    <property type="evidence" value="ECO:0007669"/>
    <property type="project" value="UniProtKB-UniRule"/>
</dbReference>
<evidence type="ECO:0000256" key="2">
    <source>
        <dbReference type="ARBA" id="ARBA00022517"/>
    </source>
</evidence>
<keyword evidence="3 5" id="KW-0540">Nuclease</keyword>
<proteinExistence type="inferred from homology"/>
<keyword evidence="8" id="KW-1185">Reference proteome</keyword>
<keyword evidence="4 5" id="KW-0378">Hydrolase</keyword>
<evidence type="ECO:0000256" key="5">
    <source>
        <dbReference type="HAMAP-Rule" id="MF_00651"/>
    </source>
</evidence>
<comment type="function">
    <text evidence="5">Could be a nuclease involved in processing of the 5'-end of pre-16S rRNA.</text>
</comment>
<keyword evidence="1 5" id="KW-0963">Cytoplasm</keyword>
<evidence type="ECO:0000256" key="1">
    <source>
        <dbReference type="ARBA" id="ARBA00022490"/>
    </source>
</evidence>